<dbReference type="Gene3D" id="3.40.50.1820">
    <property type="entry name" value="alpha/beta hydrolase"/>
    <property type="match status" value="1"/>
</dbReference>
<comment type="caution">
    <text evidence="2">The sequence shown here is derived from an EMBL/GenBank/DDBJ whole genome shotgun (WGS) entry which is preliminary data.</text>
</comment>
<gene>
    <name evidence="2" type="ORF">GRI99_15550</name>
</gene>
<protein>
    <recommendedName>
        <fullName evidence="4">Dienelactone hydrolase domain-containing protein</fullName>
    </recommendedName>
</protein>
<evidence type="ECO:0000256" key="1">
    <source>
        <dbReference type="SAM" id="MobiDB-lite"/>
    </source>
</evidence>
<dbReference type="Proteomes" id="UP000466966">
    <property type="component" value="Unassembled WGS sequence"/>
</dbReference>
<sequence length="283" mass="29437">MADDPGTGSFPATKAEMSSLPNHVVYQPRDLTSVPEGSLGVVAFGNGGCMDDGANARLHLLEIASHGYLVIANGTIQSGPGAPERQRQVPQAGQGAGGFPPAATTSAQLVEAIDWALNENSRPDSPLFGKINPRAVAVSGWSCGGLQALQVAASDPRVATAVIHNSGIFPDGSGMGSMDIGKATLERLHGPVIYVLGGPSDIAYPQGMDDFARISSVPAAVANLGDIGHGGSFYQPNGGPAARIAWQWLDWQLKGDLDGQRAFVGEGCGLCIDNRWRYESRGF</sequence>
<evidence type="ECO:0000313" key="2">
    <source>
        <dbReference type="EMBL" id="MXO73045.1"/>
    </source>
</evidence>
<feature type="compositionally biased region" description="Low complexity" evidence="1">
    <location>
        <begin position="88"/>
        <end position="101"/>
    </location>
</feature>
<dbReference type="PANTHER" id="PTHR33428">
    <property type="entry name" value="CHLOROPHYLLASE-2, CHLOROPLASTIC"/>
    <property type="match status" value="1"/>
</dbReference>
<name>A0A844YXH3_9SPHN</name>
<dbReference type="SUPFAM" id="SSF53474">
    <property type="entry name" value="alpha/beta-Hydrolases"/>
    <property type="match status" value="1"/>
</dbReference>
<proteinExistence type="predicted"/>
<reference evidence="2 3" key="1">
    <citation type="submission" date="2019-12" db="EMBL/GenBank/DDBJ databases">
        <title>Genomic-based taxomic classification of the family Erythrobacteraceae.</title>
        <authorList>
            <person name="Xu L."/>
        </authorList>
    </citation>
    <scope>NUCLEOTIDE SEQUENCE [LARGE SCALE GENOMIC DNA]</scope>
    <source>
        <strain evidence="2 3">M0322</strain>
    </source>
</reference>
<dbReference type="OrthoDB" id="9812672at2"/>
<dbReference type="AlphaFoldDB" id="A0A844YXH3"/>
<accession>A0A844YXH3</accession>
<dbReference type="PANTHER" id="PTHR33428:SF14">
    <property type="entry name" value="CARBOXYLESTERASE TYPE B DOMAIN-CONTAINING PROTEIN"/>
    <property type="match status" value="1"/>
</dbReference>
<dbReference type="EMBL" id="WTYV01000007">
    <property type="protein sequence ID" value="MXO73045.1"/>
    <property type="molecule type" value="Genomic_DNA"/>
</dbReference>
<evidence type="ECO:0008006" key="4">
    <source>
        <dbReference type="Google" id="ProtNLM"/>
    </source>
</evidence>
<feature type="region of interest" description="Disordered" evidence="1">
    <location>
        <begin position="79"/>
        <end position="101"/>
    </location>
</feature>
<keyword evidence="3" id="KW-1185">Reference proteome</keyword>
<organism evidence="2 3">
    <name type="scientific">Alteraurantiacibacter buctensis</name>
    <dbReference type="NCBI Taxonomy" id="1503981"/>
    <lineage>
        <taxon>Bacteria</taxon>
        <taxon>Pseudomonadati</taxon>
        <taxon>Pseudomonadota</taxon>
        <taxon>Alphaproteobacteria</taxon>
        <taxon>Sphingomonadales</taxon>
        <taxon>Erythrobacteraceae</taxon>
        <taxon>Alteraurantiacibacter</taxon>
    </lineage>
</organism>
<evidence type="ECO:0000313" key="3">
    <source>
        <dbReference type="Proteomes" id="UP000466966"/>
    </source>
</evidence>
<dbReference type="InterPro" id="IPR029058">
    <property type="entry name" value="AB_hydrolase_fold"/>
</dbReference>